<evidence type="ECO:0000256" key="1">
    <source>
        <dbReference type="SAM" id="Phobius"/>
    </source>
</evidence>
<protein>
    <submittedName>
        <fullName evidence="2">Uncharacterized protein</fullName>
    </submittedName>
</protein>
<dbReference type="AlphaFoldDB" id="A0A2H3B245"/>
<feature type="transmembrane region" description="Helical" evidence="1">
    <location>
        <begin position="79"/>
        <end position="100"/>
    </location>
</feature>
<keyword evidence="1" id="KW-0472">Membrane</keyword>
<sequence>MGTRPTRACSARTAKAMDTFQSTVRILWMSSDVHYICFPFSILIPIHIHFFSSLIISFHVYTVSHSGLFRFPICFRSGYFIPLFCAFFPPSSLFLSYRYLYTH</sequence>
<name>A0A2H3B245_9AGAR</name>
<feature type="transmembrane region" description="Helical" evidence="1">
    <location>
        <begin position="35"/>
        <end position="59"/>
    </location>
</feature>
<gene>
    <name evidence="2" type="ORF">ARMSODRAFT_669984</name>
</gene>
<dbReference type="Proteomes" id="UP000218334">
    <property type="component" value="Unassembled WGS sequence"/>
</dbReference>
<keyword evidence="1" id="KW-1133">Transmembrane helix</keyword>
<evidence type="ECO:0000313" key="2">
    <source>
        <dbReference type="EMBL" id="PBK61132.1"/>
    </source>
</evidence>
<proteinExistence type="predicted"/>
<evidence type="ECO:0000313" key="3">
    <source>
        <dbReference type="Proteomes" id="UP000218334"/>
    </source>
</evidence>
<dbReference type="EMBL" id="KZ293478">
    <property type="protein sequence ID" value="PBK61132.1"/>
    <property type="molecule type" value="Genomic_DNA"/>
</dbReference>
<keyword evidence="1" id="KW-0812">Transmembrane</keyword>
<organism evidence="2 3">
    <name type="scientific">Armillaria solidipes</name>
    <dbReference type="NCBI Taxonomy" id="1076256"/>
    <lineage>
        <taxon>Eukaryota</taxon>
        <taxon>Fungi</taxon>
        <taxon>Dikarya</taxon>
        <taxon>Basidiomycota</taxon>
        <taxon>Agaricomycotina</taxon>
        <taxon>Agaricomycetes</taxon>
        <taxon>Agaricomycetidae</taxon>
        <taxon>Agaricales</taxon>
        <taxon>Marasmiineae</taxon>
        <taxon>Physalacriaceae</taxon>
        <taxon>Armillaria</taxon>
    </lineage>
</organism>
<accession>A0A2H3B245</accession>
<keyword evidence="3" id="KW-1185">Reference proteome</keyword>
<reference evidence="3" key="1">
    <citation type="journal article" date="2017" name="Nat. Ecol. Evol.">
        <title>Genome expansion and lineage-specific genetic innovations in the forest pathogenic fungi Armillaria.</title>
        <authorList>
            <person name="Sipos G."/>
            <person name="Prasanna A.N."/>
            <person name="Walter M.C."/>
            <person name="O'Connor E."/>
            <person name="Balint B."/>
            <person name="Krizsan K."/>
            <person name="Kiss B."/>
            <person name="Hess J."/>
            <person name="Varga T."/>
            <person name="Slot J."/>
            <person name="Riley R."/>
            <person name="Boka B."/>
            <person name="Rigling D."/>
            <person name="Barry K."/>
            <person name="Lee J."/>
            <person name="Mihaltcheva S."/>
            <person name="LaButti K."/>
            <person name="Lipzen A."/>
            <person name="Waldron R."/>
            <person name="Moloney N.M."/>
            <person name="Sperisen C."/>
            <person name="Kredics L."/>
            <person name="Vagvoelgyi C."/>
            <person name="Patrignani A."/>
            <person name="Fitzpatrick D."/>
            <person name="Nagy I."/>
            <person name="Doyle S."/>
            <person name="Anderson J.B."/>
            <person name="Grigoriev I.V."/>
            <person name="Gueldener U."/>
            <person name="Muensterkoetter M."/>
            <person name="Nagy L.G."/>
        </authorList>
    </citation>
    <scope>NUCLEOTIDE SEQUENCE [LARGE SCALE GENOMIC DNA]</scope>
    <source>
        <strain evidence="3">28-4</strain>
    </source>
</reference>